<protein>
    <recommendedName>
        <fullName evidence="2">Protein BFR2</fullName>
    </recommendedName>
</protein>
<evidence type="ECO:0000313" key="7">
    <source>
        <dbReference type="Proteomes" id="UP000274922"/>
    </source>
</evidence>
<gene>
    <name evidence="6" type="ORF">CXG81DRAFT_23999</name>
</gene>
<evidence type="ECO:0000313" key="6">
    <source>
        <dbReference type="EMBL" id="RKP03343.1"/>
    </source>
</evidence>
<feature type="compositionally biased region" description="Acidic residues" evidence="3">
    <location>
        <begin position="173"/>
        <end position="182"/>
    </location>
</feature>
<dbReference type="Pfam" id="PF13339">
    <property type="entry name" value="AATF-Che1"/>
    <property type="match status" value="1"/>
</dbReference>
<dbReference type="InterPro" id="IPR039223">
    <property type="entry name" value="AATF/Bfr2"/>
</dbReference>
<feature type="compositionally biased region" description="Polar residues" evidence="3">
    <location>
        <begin position="1"/>
        <end position="10"/>
    </location>
</feature>
<feature type="compositionally biased region" description="Polar residues" evidence="3">
    <location>
        <begin position="61"/>
        <end position="75"/>
    </location>
</feature>
<feature type="region of interest" description="Disordered" evidence="3">
    <location>
        <begin position="1"/>
        <end position="123"/>
    </location>
</feature>
<feature type="compositionally biased region" description="Low complexity" evidence="3">
    <location>
        <begin position="103"/>
        <end position="117"/>
    </location>
</feature>
<proteinExistence type="inferred from homology"/>
<dbReference type="STRING" id="1555241.A0A4P9XD11"/>
<dbReference type="InterPro" id="IPR012617">
    <property type="entry name" value="AATF_C"/>
</dbReference>
<dbReference type="OrthoDB" id="5783963at2759"/>
<organism evidence="6 7">
    <name type="scientific">Caulochytrium protostelioides</name>
    <dbReference type="NCBI Taxonomy" id="1555241"/>
    <lineage>
        <taxon>Eukaryota</taxon>
        <taxon>Fungi</taxon>
        <taxon>Fungi incertae sedis</taxon>
        <taxon>Chytridiomycota</taxon>
        <taxon>Chytridiomycota incertae sedis</taxon>
        <taxon>Chytridiomycetes</taxon>
        <taxon>Caulochytriales</taxon>
        <taxon>Caulochytriaceae</taxon>
        <taxon>Caulochytrium</taxon>
    </lineage>
</organism>
<dbReference type="GO" id="GO:0005730">
    <property type="term" value="C:nucleolus"/>
    <property type="evidence" value="ECO:0007669"/>
    <property type="project" value="TreeGrafter"/>
</dbReference>
<dbReference type="PANTHER" id="PTHR15565">
    <property type="entry name" value="AATF PROTEIN APOPTOSIS ANTAGONIZING TRANSCRIPTION FACTOR"/>
    <property type="match status" value="1"/>
</dbReference>
<comment type="similarity">
    <text evidence="1">Belongs to the AATF family.</text>
</comment>
<feature type="region of interest" description="Disordered" evidence="3">
    <location>
        <begin position="162"/>
        <end position="189"/>
    </location>
</feature>
<dbReference type="EMBL" id="ML014124">
    <property type="protein sequence ID" value="RKP03343.1"/>
    <property type="molecule type" value="Genomic_DNA"/>
</dbReference>
<keyword evidence="7" id="KW-1185">Reference proteome</keyword>
<name>A0A4P9XD11_9FUNG</name>
<accession>A0A4P9XD11</accession>
<sequence>MGKSTLSQRLQKLAEDDASSSGSEANVASDHEFSGVSDIDANELHEDIADTDSDDDEQIPSAATDSVSDSGTAPQDESEEEDEHLKKLQAEFDASQASKAPQASDDTASTPAAAAAPSLAQDKPRQVHNQYVMLADILAIRHEFQALIHNVNELPVPELAERLAEETSSSDDSSSDVEDNDDTSPAVLTKKRKVADVQAEATDALNELCQSIVDLQTKLRGPRHLDIFTAVDKTSDPADDAGQDWETLLEARRAPLTTYRRNTLEKWSEKIRMCQGTTTAQANLKVASLTENAQIDRLLQDPDRLIKRTFVERADYTFLASDQLPTTQVPERELFDDLDFYQQILNEMVQQQNQEEHLFGGLATAGTALGGQGAVAAIKLHNLKMLQRQQRKKKKVDTKASKGRKIRYQVQEKLVGFMAPEPKGEWTTERMDEFFASLLIETGTEADTVDASAPAPAQVMEDGFKLF</sequence>
<dbReference type="PANTHER" id="PTHR15565:SF0">
    <property type="entry name" value="PROTEIN AATF"/>
    <property type="match status" value="1"/>
</dbReference>
<feature type="compositionally biased region" description="Acidic residues" evidence="3">
    <location>
        <begin position="49"/>
        <end position="58"/>
    </location>
</feature>
<evidence type="ECO:0000256" key="1">
    <source>
        <dbReference type="ARBA" id="ARBA00008966"/>
    </source>
</evidence>
<dbReference type="Pfam" id="PF08164">
    <property type="entry name" value="TRAUB"/>
    <property type="match status" value="1"/>
</dbReference>
<evidence type="ECO:0000259" key="4">
    <source>
        <dbReference type="Pfam" id="PF08164"/>
    </source>
</evidence>
<dbReference type="AlphaFoldDB" id="A0A4P9XD11"/>
<dbReference type="InterPro" id="IPR025160">
    <property type="entry name" value="AATF"/>
</dbReference>
<evidence type="ECO:0000256" key="2">
    <source>
        <dbReference type="ARBA" id="ARBA00013850"/>
    </source>
</evidence>
<evidence type="ECO:0000259" key="5">
    <source>
        <dbReference type="Pfam" id="PF13339"/>
    </source>
</evidence>
<feature type="domain" description="AATF leucine zipper-containing" evidence="5">
    <location>
        <begin position="123"/>
        <end position="270"/>
    </location>
</feature>
<reference evidence="7" key="1">
    <citation type="journal article" date="2018" name="Nat. Microbiol.">
        <title>Leveraging single-cell genomics to expand the fungal tree of life.</title>
        <authorList>
            <person name="Ahrendt S.R."/>
            <person name="Quandt C.A."/>
            <person name="Ciobanu D."/>
            <person name="Clum A."/>
            <person name="Salamov A."/>
            <person name="Andreopoulos B."/>
            <person name="Cheng J.F."/>
            <person name="Woyke T."/>
            <person name="Pelin A."/>
            <person name="Henrissat B."/>
            <person name="Reynolds N.K."/>
            <person name="Benny G.L."/>
            <person name="Smith M.E."/>
            <person name="James T.Y."/>
            <person name="Grigoriev I.V."/>
        </authorList>
    </citation>
    <scope>NUCLEOTIDE SEQUENCE [LARGE SCALE GENOMIC DNA]</scope>
    <source>
        <strain evidence="7">ATCC 52028</strain>
    </source>
</reference>
<evidence type="ECO:0000256" key="3">
    <source>
        <dbReference type="SAM" id="MobiDB-lite"/>
    </source>
</evidence>
<dbReference type="Proteomes" id="UP000274922">
    <property type="component" value="Unassembled WGS sequence"/>
</dbReference>
<feature type="domain" description="Apoptosis-antagonizing transcription factor C-terminal" evidence="4">
    <location>
        <begin position="341"/>
        <end position="439"/>
    </location>
</feature>